<reference evidence="4 5" key="1">
    <citation type="journal article" date="2017" name="Curr. Biol.">
        <title>Genome architecture and evolution of a unichromosomal asexual nematode.</title>
        <authorList>
            <person name="Fradin H."/>
            <person name="Zegar C."/>
            <person name="Gutwein M."/>
            <person name="Lucas J."/>
            <person name="Kovtun M."/>
            <person name="Corcoran D."/>
            <person name="Baugh L.R."/>
            <person name="Kiontke K."/>
            <person name="Gunsalus K."/>
            <person name="Fitch D.H."/>
            <person name="Piano F."/>
        </authorList>
    </citation>
    <scope>NUCLEOTIDE SEQUENCE [LARGE SCALE GENOMIC DNA]</scope>
    <source>
        <strain evidence="4">PF1309</strain>
    </source>
</reference>
<sequence>MLDYQLVATIIFLIAGCGMVFNWFITIFIRRLKSLQNSFGRLTGSQAIGEAIHQTVFALYVAPMVFFNTSTTVIIFFTWACALLPSLYFYTYNDCNLYYIDEYSYFGFTNNPTCLLIAWYADFLKNCSFVVLICTIDIITVLRVHLFNVSTKTSTSNHHQNKKRREEINFLKQACLQAFVFTLELITYFLLEPMFQSHFMKFCMTTVAWNLVHSTDGFITIFFNKEFRTVIPCLKKPASIASSGNQGQKNAGIIPITEQSPCNSGKPESENS</sequence>
<proteinExistence type="predicted"/>
<evidence type="ECO:0000313" key="5">
    <source>
        <dbReference type="Proteomes" id="UP000218231"/>
    </source>
</evidence>
<feature type="domain" description="7TM GPCR serpentine receptor class x (Srx)" evidence="3">
    <location>
        <begin position="66"/>
        <end position="224"/>
    </location>
</feature>
<accession>A0A2A2KRC6</accession>
<feature type="transmembrane region" description="Helical" evidence="2">
    <location>
        <begin position="103"/>
        <end position="121"/>
    </location>
</feature>
<gene>
    <name evidence="4" type="ORF">WR25_11637</name>
</gene>
<dbReference type="PANTHER" id="PTHR23017:SF44">
    <property type="entry name" value="G-PROTEIN COUPLED RECEPTORS FAMILY 1 PROFILE DOMAIN-CONTAINING PROTEIN"/>
    <property type="match status" value="1"/>
</dbReference>
<evidence type="ECO:0000256" key="2">
    <source>
        <dbReference type="SAM" id="Phobius"/>
    </source>
</evidence>
<dbReference type="SUPFAM" id="SSF81321">
    <property type="entry name" value="Family A G protein-coupled receptor-like"/>
    <property type="match status" value="1"/>
</dbReference>
<keyword evidence="5" id="KW-1185">Reference proteome</keyword>
<dbReference type="PANTHER" id="PTHR23017">
    <property type="entry name" value="SERPENTINE RECEPTOR, CLASS X"/>
    <property type="match status" value="1"/>
</dbReference>
<keyword evidence="2" id="KW-0472">Membrane</keyword>
<evidence type="ECO:0000259" key="3">
    <source>
        <dbReference type="Pfam" id="PF10328"/>
    </source>
</evidence>
<feature type="transmembrane region" description="Helical" evidence="2">
    <location>
        <begin position="170"/>
        <end position="191"/>
    </location>
</feature>
<dbReference type="OrthoDB" id="5825164at2759"/>
<keyword evidence="2" id="KW-0812">Transmembrane</keyword>
<keyword evidence="2" id="KW-1133">Transmembrane helix</keyword>
<dbReference type="InterPro" id="IPR019430">
    <property type="entry name" value="7TM_GPCR_serpentine_rcpt_Srx"/>
</dbReference>
<protein>
    <recommendedName>
        <fullName evidence="3">7TM GPCR serpentine receptor class x (Srx) domain-containing protein</fullName>
    </recommendedName>
</protein>
<dbReference type="Pfam" id="PF10328">
    <property type="entry name" value="7TM_GPCR_Srx"/>
    <property type="match status" value="1"/>
</dbReference>
<dbReference type="Proteomes" id="UP000218231">
    <property type="component" value="Unassembled WGS sequence"/>
</dbReference>
<feature type="transmembrane region" description="Helical" evidence="2">
    <location>
        <begin position="6"/>
        <end position="29"/>
    </location>
</feature>
<feature type="transmembrane region" description="Helical" evidence="2">
    <location>
        <begin position="73"/>
        <end position="91"/>
    </location>
</feature>
<feature type="transmembrane region" description="Helical" evidence="2">
    <location>
        <begin position="127"/>
        <end position="149"/>
    </location>
</feature>
<dbReference type="EMBL" id="LIAE01007877">
    <property type="protein sequence ID" value="PAV76491.1"/>
    <property type="molecule type" value="Genomic_DNA"/>
</dbReference>
<dbReference type="AlphaFoldDB" id="A0A2A2KRC6"/>
<organism evidence="4 5">
    <name type="scientific">Diploscapter pachys</name>
    <dbReference type="NCBI Taxonomy" id="2018661"/>
    <lineage>
        <taxon>Eukaryota</taxon>
        <taxon>Metazoa</taxon>
        <taxon>Ecdysozoa</taxon>
        <taxon>Nematoda</taxon>
        <taxon>Chromadorea</taxon>
        <taxon>Rhabditida</taxon>
        <taxon>Rhabditina</taxon>
        <taxon>Rhabditomorpha</taxon>
        <taxon>Rhabditoidea</taxon>
        <taxon>Rhabditidae</taxon>
        <taxon>Diploscapter</taxon>
    </lineage>
</organism>
<comment type="caution">
    <text evidence="4">The sequence shown here is derived from an EMBL/GenBank/DDBJ whole genome shotgun (WGS) entry which is preliminary data.</text>
</comment>
<name>A0A2A2KRC6_9BILA</name>
<evidence type="ECO:0000313" key="4">
    <source>
        <dbReference type="EMBL" id="PAV76491.1"/>
    </source>
</evidence>
<feature type="region of interest" description="Disordered" evidence="1">
    <location>
        <begin position="241"/>
        <end position="272"/>
    </location>
</feature>
<evidence type="ECO:0000256" key="1">
    <source>
        <dbReference type="SAM" id="MobiDB-lite"/>
    </source>
</evidence>